<feature type="compositionally biased region" description="Basic and acidic residues" evidence="1">
    <location>
        <begin position="202"/>
        <end position="223"/>
    </location>
</feature>
<sequence length="449" mass="48208">MKHTTALVAAIGLAATVSAANPATDNRRNAVNRRSVPVSAPRNMKRETTHQQGSKRVEPRSPIRYAFPGPRDEDKDQATDAVYDIGSGYLEDQTGIRLPDSGSSGSGGRFPRSSNNRKRSVIEPRQRSRGGSGRGGGFKDAVKDAVIDEGTGYLEDQTGIDLPDRNGQSSSGSSGGGWSSWRPWRNRKREITVDEVVEEVLDKMNEGGSKSDDDTVDALKEVVNDATENNDDTSISEVVEALTDAGEDGDSKSNDDSTDTVEEILDAISSEDSDDKDKDEESLAEKIEDLVDGGPSDSKSSHGNTLEEKLEELEKETSGLDKDDPKAVMIDQLIDELIDDAATLDEIPVEYFQYWMAVQSCLDPVHSLTTKGLMASHLSRRGTTPIVVTPTKTVKREEKLAEVKLGLAQPFGVEMAQTSGALDVSLGQGTVGYLVVGVAAAFLVGGVAF</sequence>
<dbReference type="EMBL" id="MU866478">
    <property type="protein sequence ID" value="KAK4171988.1"/>
    <property type="molecule type" value="Genomic_DNA"/>
</dbReference>
<feature type="region of interest" description="Disordered" evidence="1">
    <location>
        <begin position="202"/>
        <end position="235"/>
    </location>
</feature>
<comment type="caution">
    <text evidence="4">The sequence shown here is derived from an EMBL/GenBank/DDBJ whole genome shotgun (WGS) entry which is preliminary data.</text>
</comment>
<evidence type="ECO:0000313" key="5">
    <source>
        <dbReference type="Proteomes" id="UP001302321"/>
    </source>
</evidence>
<keyword evidence="3" id="KW-0732">Signal</keyword>
<dbReference type="Proteomes" id="UP001302321">
    <property type="component" value="Unassembled WGS sequence"/>
</dbReference>
<reference evidence="4" key="2">
    <citation type="submission" date="2023-05" db="EMBL/GenBank/DDBJ databases">
        <authorList>
            <consortium name="Lawrence Berkeley National Laboratory"/>
            <person name="Steindorff A."/>
            <person name="Hensen N."/>
            <person name="Bonometti L."/>
            <person name="Westerberg I."/>
            <person name="Brannstrom I.O."/>
            <person name="Guillou S."/>
            <person name="Cros-Aarteil S."/>
            <person name="Calhoun S."/>
            <person name="Haridas S."/>
            <person name="Kuo A."/>
            <person name="Mondo S."/>
            <person name="Pangilinan J."/>
            <person name="Riley R."/>
            <person name="Labutti K."/>
            <person name="Andreopoulos B."/>
            <person name="Lipzen A."/>
            <person name="Chen C."/>
            <person name="Yanf M."/>
            <person name="Daum C."/>
            <person name="Ng V."/>
            <person name="Clum A."/>
            <person name="Ohm R."/>
            <person name="Martin F."/>
            <person name="Silar P."/>
            <person name="Natvig D."/>
            <person name="Lalanne C."/>
            <person name="Gautier V."/>
            <person name="Ament-Velasquez S.L."/>
            <person name="Kruys A."/>
            <person name="Hutchinson M.I."/>
            <person name="Powell A.J."/>
            <person name="Barry K."/>
            <person name="Miller A.N."/>
            <person name="Grigoriev I.V."/>
            <person name="Debuchy R."/>
            <person name="Gladieux P."/>
            <person name="Thoren M.H."/>
            <person name="Johannesson H."/>
        </authorList>
    </citation>
    <scope>NUCLEOTIDE SEQUENCE</scope>
    <source>
        <strain evidence="4">CBS 892.96</strain>
    </source>
</reference>
<keyword evidence="2" id="KW-1133">Transmembrane helix</keyword>
<evidence type="ECO:0000256" key="2">
    <source>
        <dbReference type="SAM" id="Phobius"/>
    </source>
</evidence>
<organism evidence="4 5">
    <name type="scientific">Triangularia setosa</name>
    <dbReference type="NCBI Taxonomy" id="2587417"/>
    <lineage>
        <taxon>Eukaryota</taxon>
        <taxon>Fungi</taxon>
        <taxon>Dikarya</taxon>
        <taxon>Ascomycota</taxon>
        <taxon>Pezizomycotina</taxon>
        <taxon>Sordariomycetes</taxon>
        <taxon>Sordariomycetidae</taxon>
        <taxon>Sordariales</taxon>
        <taxon>Podosporaceae</taxon>
        <taxon>Triangularia</taxon>
    </lineage>
</organism>
<evidence type="ECO:0000313" key="4">
    <source>
        <dbReference type="EMBL" id="KAK4171988.1"/>
    </source>
</evidence>
<protein>
    <submittedName>
        <fullName evidence="4">Uncharacterized protein</fullName>
    </submittedName>
</protein>
<evidence type="ECO:0000256" key="1">
    <source>
        <dbReference type="SAM" id="MobiDB-lite"/>
    </source>
</evidence>
<proteinExistence type="predicted"/>
<gene>
    <name evidence="4" type="ORF">QBC36DRAFT_82851</name>
</gene>
<feature type="region of interest" description="Disordered" evidence="1">
    <location>
        <begin position="154"/>
        <end position="189"/>
    </location>
</feature>
<feature type="region of interest" description="Disordered" evidence="1">
    <location>
        <begin position="92"/>
        <end position="141"/>
    </location>
</feature>
<feature type="chain" id="PRO_5042933021" evidence="3">
    <location>
        <begin position="20"/>
        <end position="449"/>
    </location>
</feature>
<keyword evidence="2" id="KW-0812">Transmembrane</keyword>
<keyword evidence="5" id="KW-1185">Reference proteome</keyword>
<dbReference type="AlphaFoldDB" id="A0AAN6VZ93"/>
<feature type="compositionally biased region" description="Basic and acidic residues" evidence="1">
    <location>
        <begin position="44"/>
        <end position="61"/>
    </location>
</feature>
<feature type="region of interest" description="Disordered" evidence="1">
    <location>
        <begin position="287"/>
        <end position="323"/>
    </location>
</feature>
<name>A0AAN6VZ93_9PEZI</name>
<evidence type="ECO:0000256" key="3">
    <source>
        <dbReference type="SAM" id="SignalP"/>
    </source>
</evidence>
<reference evidence="4" key="1">
    <citation type="journal article" date="2023" name="Mol. Phylogenet. Evol.">
        <title>Genome-scale phylogeny and comparative genomics of the fungal order Sordariales.</title>
        <authorList>
            <person name="Hensen N."/>
            <person name="Bonometti L."/>
            <person name="Westerberg I."/>
            <person name="Brannstrom I.O."/>
            <person name="Guillou S."/>
            <person name="Cros-Aarteil S."/>
            <person name="Calhoun S."/>
            <person name="Haridas S."/>
            <person name="Kuo A."/>
            <person name="Mondo S."/>
            <person name="Pangilinan J."/>
            <person name="Riley R."/>
            <person name="LaButti K."/>
            <person name="Andreopoulos B."/>
            <person name="Lipzen A."/>
            <person name="Chen C."/>
            <person name="Yan M."/>
            <person name="Daum C."/>
            <person name="Ng V."/>
            <person name="Clum A."/>
            <person name="Steindorff A."/>
            <person name="Ohm R.A."/>
            <person name="Martin F."/>
            <person name="Silar P."/>
            <person name="Natvig D.O."/>
            <person name="Lalanne C."/>
            <person name="Gautier V."/>
            <person name="Ament-Velasquez S.L."/>
            <person name="Kruys A."/>
            <person name="Hutchinson M.I."/>
            <person name="Powell A.J."/>
            <person name="Barry K."/>
            <person name="Miller A.N."/>
            <person name="Grigoriev I.V."/>
            <person name="Debuchy R."/>
            <person name="Gladieux P."/>
            <person name="Hiltunen Thoren M."/>
            <person name="Johannesson H."/>
        </authorList>
    </citation>
    <scope>NUCLEOTIDE SEQUENCE</scope>
    <source>
        <strain evidence="4">CBS 892.96</strain>
    </source>
</reference>
<keyword evidence="2" id="KW-0472">Membrane</keyword>
<feature type="signal peptide" evidence="3">
    <location>
        <begin position="1"/>
        <end position="19"/>
    </location>
</feature>
<accession>A0AAN6VZ93</accession>
<feature type="transmembrane region" description="Helical" evidence="2">
    <location>
        <begin position="431"/>
        <end position="448"/>
    </location>
</feature>
<feature type="region of interest" description="Disordered" evidence="1">
    <location>
        <begin position="24"/>
        <end position="77"/>
    </location>
</feature>